<dbReference type="EMBL" id="GAMC01010889">
    <property type="protein sequence ID" value="JAB95666.1"/>
    <property type="molecule type" value="mRNA"/>
</dbReference>
<name>W8C1T9_CERCA</name>
<sequence length="217" mass="25517">AFTQKTKENMDLNEKMDQLTRETSELRKEVAHLKESLTKQNQIIVRLIKEQCNLIKKSDEKRDAQFVAETSVRPHIGIFPIKSQEDLDAAEESIKEENKEECIAVAKALLMPGSFKKNIGKIFGIDVILDYNVDGRHNKKRIQDYSRLMDVLFQATKREGWHHKYFLDELRSGFKCAKNKHFKFNWTQRKKYSEQQPIEPSVKIEEVLIPYDDEDDE</sequence>
<keyword evidence="1" id="KW-0175">Coiled coil</keyword>
<proteinExistence type="evidence at transcript level"/>
<evidence type="ECO:0000259" key="2">
    <source>
        <dbReference type="Pfam" id="PF16064"/>
    </source>
</evidence>
<feature type="domain" description="DUF4806" evidence="2">
    <location>
        <begin position="79"/>
        <end position="155"/>
    </location>
</feature>
<feature type="coiled-coil region" evidence="1">
    <location>
        <begin position="2"/>
        <end position="36"/>
    </location>
</feature>
<organism evidence="3">
    <name type="scientific">Ceratitis capitata</name>
    <name type="common">Mediterranean fruit fly</name>
    <name type="synonym">Tephritis capitata</name>
    <dbReference type="NCBI Taxonomy" id="7213"/>
    <lineage>
        <taxon>Eukaryota</taxon>
        <taxon>Metazoa</taxon>
        <taxon>Ecdysozoa</taxon>
        <taxon>Arthropoda</taxon>
        <taxon>Hexapoda</taxon>
        <taxon>Insecta</taxon>
        <taxon>Pterygota</taxon>
        <taxon>Neoptera</taxon>
        <taxon>Endopterygota</taxon>
        <taxon>Diptera</taxon>
        <taxon>Brachycera</taxon>
        <taxon>Muscomorpha</taxon>
        <taxon>Tephritoidea</taxon>
        <taxon>Tephritidae</taxon>
        <taxon>Ceratitis</taxon>
        <taxon>Ceratitis</taxon>
    </lineage>
</organism>
<protein>
    <recommendedName>
        <fullName evidence="2">DUF4806 domain-containing protein</fullName>
    </recommendedName>
</protein>
<evidence type="ECO:0000256" key="1">
    <source>
        <dbReference type="SAM" id="Coils"/>
    </source>
</evidence>
<accession>W8C1T9</accession>
<dbReference type="AlphaFoldDB" id="W8C1T9"/>
<feature type="non-terminal residue" evidence="3">
    <location>
        <position position="1"/>
    </location>
</feature>
<reference evidence="3" key="1">
    <citation type="submission" date="2013-07" db="EMBL/GenBank/DDBJ databases">
        <authorList>
            <person name="Geib S."/>
        </authorList>
    </citation>
    <scope>NUCLEOTIDE SEQUENCE</scope>
</reference>
<dbReference type="InterPro" id="IPR032071">
    <property type="entry name" value="DUF4806"/>
</dbReference>
<evidence type="ECO:0000313" key="3">
    <source>
        <dbReference type="EMBL" id="JAB95664.1"/>
    </source>
</evidence>
<dbReference type="OrthoDB" id="8021549at2759"/>
<reference evidence="3" key="2">
    <citation type="journal article" date="2014" name="BMC Genomics">
        <title>A genomic perspective to assessing quality of mass-reared SIT flies used in Mediterranean fruit fly (Ceratitis capitata) eradication in California.</title>
        <authorList>
            <person name="Calla B."/>
            <person name="Hall B."/>
            <person name="Hou S."/>
            <person name="Geib S.M."/>
        </authorList>
    </citation>
    <scope>NUCLEOTIDE SEQUENCE</scope>
</reference>
<dbReference type="EMBL" id="GAMC01010891">
    <property type="protein sequence ID" value="JAB95664.1"/>
    <property type="molecule type" value="mRNA"/>
</dbReference>
<dbReference type="Pfam" id="PF16064">
    <property type="entry name" value="DUF4806"/>
    <property type="match status" value="1"/>
</dbReference>